<dbReference type="Proteomes" id="UP000765509">
    <property type="component" value="Unassembled WGS sequence"/>
</dbReference>
<accession>A0A9Q3J7Y1</accession>
<proteinExistence type="predicted"/>
<dbReference type="AlphaFoldDB" id="A0A9Q3J7Y1"/>
<evidence type="ECO:0000256" key="1">
    <source>
        <dbReference type="SAM" id="MobiDB-lite"/>
    </source>
</evidence>
<feature type="compositionally biased region" description="Low complexity" evidence="1">
    <location>
        <begin position="51"/>
        <end position="61"/>
    </location>
</feature>
<keyword evidence="3" id="KW-1185">Reference proteome</keyword>
<name>A0A9Q3J7Y1_9BASI</name>
<sequence>MHIHPEGHRRFWGHNWIYGPLKVLNAGLQNCLGTQSTSQDPPFNYGESTLPYGPGPSSFGPGRMGQKGLERPYGPCGTPEPLVTGGTIWLWGIPVAPMDHKAPKLP</sequence>
<evidence type="ECO:0000313" key="3">
    <source>
        <dbReference type="Proteomes" id="UP000765509"/>
    </source>
</evidence>
<evidence type="ECO:0000313" key="2">
    <source>
        <dbReference type="EMBL" id="MBW0557218.1"/>
    </source>
</evidence>
<gene>
    <name evidence="2" type="ORF">O181_096933</name>
</gene>
<organism evidence="2 3">
    <name type="scientific">Austropuccinia psidii MF-1</name>
    <dbReference type="NCBI Taxonomy" id="1389203"/>
    <lineage>
        <taxon>Eukaryota</taxon>
        <taxon>Fungi</taxon>
        <taxon>Dikarya</taxon>
        <taxon>Basidiomycota</taxon>
        <taxon>Pucciniomycotina</taxon>
        <taxon>Pucciniomycetes</taxon>
        <taxon>Pucciniales</taxon>
        <taxon>Sphaerophragmiaceae</taxon>
        <taxon>Austropuccinia</taxon>
    </lineage>
</organism>
<reference evidence="2" key="1">
    <citation type="submission" date="2021-03" db="EMBL/GenBank/DDBJ databases">
        <title>Draft genome sequence of rust myrtle Austropuccinia psidii MF-1, a brazilian biotype.</title>
        <authorList>
            <person name="Quecine M.C."/>
            <person name="Pachon D.M.R."/>
            <person name="Bonatelli M.L."/>
            <person name="Correr F.H."/>
            <person name="Franceschini L.M."/>
            <person name="Leite T.F."/>
            <person name="Margarido G.R.A."/>
            <person name="Almeida C.A."/>
            <person name="Ferrarezi J.A."/>
            <person name="Labate C.A."/>
        </authorList>
    </citation>
    <scope>NUCLEOTIDE SEQUENCE</scope>
    <source>
        <strain evidence="2">MF-1</strain>
    </source>
</reference>
<protein>
    <submittedName>
        <fullName evidence="2">Uncharacterized protein</fullName>
    </submittedName>
</protein>
<dbReference type="EMBL" id="AVOT02065000">
    <property type="protein sequence ID" value="MBW0557218.1"/>
    <property type="molecule type" value="Genomic_DNA"/>
</dbReference>
<comment type="caution">
    <text evidence="2">The sequence shown here is derived from an EMBL/GenBank/DDBJ whole genome shotgun (WGS) entry which is preliminary data.</text>
</comment>
<feature type="region of interest" description="Disordered" evidence="1">
    <location>
        <begin position="35"/>
        <end position="77"/>
    </location>
</feature>